<dbReference type="InterPro" id="IPR009768">
    <property type="entry name" value="MAP70"/>
</dbReference>
<accession>A0A835HYJ3</accession>
<protein>
    <submittedName>
        <fullName evidence="8">Uncharacterized protein</fullName>
    </submittedName>
</protein>
<evidence type="ECO:0000256" key="2">
    <source>
        <dbReference type="ARBA" id="ARBA00008825"/>
    </source>
</evidence>
<dbReference type="AlphaFoldDB" id="A0A835HYJ3"/>
<comment type="subcellular location">
    <subcellularLocation>
        <location evidence="1">Cytoplasm</location>
        <location evidence="1">Cytoskeleton</location>
    </subcellularLocation>
</comment>
<evidence type="ECO:0000313" key="8">
    <source>
        <dbReference type="EMBL" id="KAF9605698.1"/>
    </source>
</evidence>
<evidence type="ECO:0000256" key="5">
    <source>
        <dbReference type="ARBA" id="ARBA00023054"/>
    </source>
</evidence>
<organism evidence="8 9">
    <name type="scientific">Coptis chinensis</name>
    <dbReference type="NCBI Taxonomy" id="261450"/>
    <lineage>
        <taxon>Eukaryota</taxon>
        <taxon>Viridiplantae</taxon>
        <taxon>Streptophyta</taxon>
        <taxon>Embryophyta</taxon>
        <taxon>Tracheophyta</taxon>
        <taxon>Spermatophyta</taxon>
        <taxon>Magnoliopsida</taxon>
        <taxon>Ranunculales</taxon>
        <taxon>Ranunculaceae</taxon>
        <taxon>Coptidoideae</taxon>
        <taxon>Coptis</taxon>
    </lineage>
</organism>
<gene>
    <name evidence="8" type="ORF">IFM89_018041</name>
</gene>
<keyword evidence="3" id="KW-0963">Cytoplasm</keyword>
<sequence>MNKFCWARAVLEELKHQVVNEYNMQRAFSGCTLLLHLKEHCEHVYRLTKSKEAALLEAERTIQIALAKAPLVDELQNKNQELMKQIEICQESLRNNNELFGMASCTIQEFYSFSLYIGDKYENKIITHRPPPIQYRSGRYGDMKRSNGRPPMQPRNQSYDHQGSAQGDRKNYAPQM</sequence>
<keyword evidence="4" id="KW-0493">Microtubule</keyword>
<dbReference type="GO" id="GO:0005874">
    <property type="term" value="C:microtubule"/>
    <property type="evidence" value="ECO:0007669"/>
    <property type="project" value="UniProtKB-KW"/>
</dbReference>
<comment type="caution">
    <text evidence="8">The sequence shown here is derived from an EMBL/GenBank/DDBJ whole genome shotgun (WGS) entry which is preliminary data.</text>
</comment>
<dbReference type="GO" id="GO:0007010">
    <property type="term" value="P:cytoskeleton organization"/>
    <property type="evidence" value="ECO:0007669"/>
    <property type="project" value="InterPro"/>
</dbReference>
<feature type="compositionally biased region" description="Basic and acidic residues" evidence="7">
    <location>
        <begin position="167"/>
        <end position="176"/>
    </location>
</feature>
<keyword evidence="9" id="KW-1185">Reference proteome</keyword>
<evidence type="ECO:0000256" key="1">
    <source>
        <dbReference type="ARBA" id="ARBA00004245"/>
    </source>
</evidence>
<feature type="region of interest" description="Disordered" evidence="7">
    <location>
        <begin position="128"/>
        <end position="176"/>
    </location>
</feature>
<evidence type="ECO:0000256" key="6">
    <source>
        <dbReference type="ARBA" id="ARBA00023212"/>
    </source>
</evidence>
<reference evidence="8 9" key="1">
    <citation type="submission" date="2020-10" db="EMBL/GenBank/DDBJ databases">
        <title>The Coptis chinensis genome and diversification of protoberbering-type alkaloids.</title>
        <authorList>
            <person name="Wang B."/>
            <person name="Shu S."/>
            <person name="Song C."/>
            <person name="Liu Y."/>
        </authorList>
    </citation>
    <scope>NUCLEOTIDE SEQUENCE [LARGE SCALE GENOMIC DNA]</scope>
    <source>
        <strain evidence="8">HL-2020</strain>
        <tissue evidence="8">Leaf</tissue>
    </source>
</reference>
<evidence type="ECO:0000313" key="9">
    <source>
        <dbReference type="Proteomes" id="UP000631114"/>
    </source>
</evidence>
<dbReference type="PANTHER" id="PTHR31246">
    <property type="entry name" value="MICROTUBULE-ASSOCIATED PROTEIN 70-2"/>
    <property type="match status" value="1"/>
</dbReference>
<feature type="compositionally biased region" description="Polar residues" evidence="7">
    <location>
        <begin position="154"/>
        <end position="165"/>
    </location>
</feature>
<dbReference type="Pfam" id="PF07058">
    <property type="entry name" value="MAP70"/>
    <property type="match status" value="1"/>
</dbReference>
<keyword evidence="6" id="KW-0206">Cytoskeleton</keyword>
<proteinExistence type="inferred from homology"/>
<dbReference type="PANTHER" id="PTHR31246:SF32">
    <property type="entry name" value="MICROTUBULE-ASSOCIATED PROTEIN 70-1"/>
    <property type="match status" value="1"/>
</dbReference>
<dbReference type="GO" id="GO:0008017">
    <property type="term" value="F:microtubule binding"/>
    <property type="evidence" value="ECO:0007669"/>
    <property type="project" value="InterPro"/>
</dbReference>
<comment type="similarity">
    <text evidence="2">Belongs to the MAP70 family.</text>
</comment>
<keyword evidence="5" id="KW-0175">Coiled coil</keyword>
<evidence type="ECO:0000256" key="7">
    <source>
        <dbReference type="SAM" id="MobiDB-lite"/>
    </source>
</evidence>
<dbReference type="EMBL" id="JADFTS010000005">
    <property type="protein sequence ID" value="KAF9605698.1"/>
    <property type="molecule type" value="Genomic_DNA"/>
</dbReference>
<dbReference type="Proteomes" id="UP000631114">
    <property type="component" value="Unassembled WGS sequence"/>
</dbReference>
<evidence type="ECO:0000256" key="4">
    <source>
        <dbReference type="ARBA" id="ARBA00022701"/>
    </source>
</evidence>
<name>A0A835HYJ3_9MAGN</name>
<evidence type="ECO:0000256" key="3">
    <source>
        <dbReference type="ARBA" id="ARBA00022490"/>
    </source>
</evidence>